<dbReference type="Proteomes" id="UP000054845">
    <property type="component" value="Unassembled WGS sequence"/>
</dbReference>
<name>A0A0P1BIU0_9BASI</name>
<sequence>MSKTVPVLKGRESVKVPARKSGRLRLHPYLVFVFLLPAPQSRGESHFLPPLWREPQALRDLF</sequence>
<evidence type="ECO:0000313" key="1">
    <source>
        <dbReference type="EMBL" id="CEH15804.1"/>
    </source>
</evidence>
<accession>A0A0P1BIU0</accession>
<protein>
    <submittedName>
        <fullName evidence="1">Uncharacterized protein</fullName>
    </submittedName>
</protein>
<keyword evidence="2" id="KW-1185">Reference proteome</keyword>
<evidence type="ECO:0000313" key="2">
    <source>
        <dbReference type="Proteomes" id="UP000054845"/>
    </source>
</evidence>
<reference evidence="1 2" key="1">
    <citation type="submission" date="2014-09" db="EMBL/GenBank/DDBJ databases">
        <authorList>
            <person name="Magalhaes I.L.F."/>
            <person name="Oliveira U."/>
            <person name="Santos F.R."/>
            <person name="Vidigal T.H.D.A."/>
            <person name="Brescovit A.D."/>
            <person name="Santos A.J."/>
        </authorList>
    </citation>
    <scope>NUCLEOTIDE SEQUENCE [LARGE SCALE GENOMIC DNA]</scope>
</reference>
<dbReference type="AlphaFoldDB" id="A0A0P1BIU0"/>
<proteinExistence type="predicted"/>
<organism evidence="1 2">
    <name type="scientific">Ceraceosorus bombacis</name>
    <dbReference type="NCBI Taxonomy" id="401625"/>
    <lineage>
        <taxon>Eukaryota</taxon>
        <taxon>Fungi</taxon>
        <taxon>Dikarya</taxon>
        <taxon>Basidiomycota</taxon>
        <taxon>Ustilaginomycotina</taxon>
        <taxon>Exobasidiomycetes</taxon>
        <taxon>Ceraceosorales</taxon>
        <taxon>Ceraceosoraceae</taxon>
        <taxon>Ceraceosorus</taxon>
    </lineage>
</organism>
<dbReference type="EMBL" id="CCYA01000272">
    <property type="protein sequence ID" value="CEH15804.1"/>
    <property type="molecule type" value="Genomic_DNA"/>
</dbReference>